<evidence type="ECO:0000313" key="2">
    <source>
        <dbReference type="Proteomes" id="UP001148662"/>
    </source>
</evidence>
<dbReference type="Proteomes" id="UP001148662">
    <property type="component" value="Unassembled WGS sequence"/>
</dbReference>
<dbReference type="EMBL" id="JANHOG010002103">
    <property type="protein sequence ID" value="KAJ3527246.1"/>
    <property type="molecule type" value="Genomic_DNA"/>
</dbReference>
<gene>
    <name evidence="1" type="ORF">NM688_g8154</name>
</gene>
<accession>A0ACC1RWL8</accession>
<reference evidence="1" key="1">
    <citation type="submission" date="2022-07" db="EMBL/GenBank/DDBJ databases">
        <title>Genome Sequence of Phlebia brevispora.</title>
        <authorList>
            <person name="Buettner E."/>
        </authorList>
    </citation>
    <scope>NUCLEOTIDE SEQUENCE</scope>
    <source>
        <strain evidence="1">MPL23</strain>
    </source>
</reference>
<name>A0ACC1RWL8_9APHY</name>
<protein>
    <submittedName>
        <fullName evidence="1">Uncharacterized protein</fullName>
    </submittedName>
</protein>
<evidence type="ECO:0000313" key="1">
    <source>
        <dbReference type="EMBL" id="KAJ3527246.1"/>
    </source>
</evidence>
<keyword evidence="2" id="KW-1185">Reference proteome</keyword>
<organism evidence="1 2">
    <name type="scientific">Phlebia brevispora</name>
    <dbReference type="NCBI Taxonomy" id="194682"/>
    <lineage>
        <taxon>Eukaryota</taxon>
        <taxon>Fungi</taxon>
        <taxon>Dikarya</taxon>
        <taxon>Basidiomycota</taxon>
        <taxon>Agaricomycotina</taxon>
        <taxon>Agaricomycetes</taxon>
        <taxon>Polyporales</taxon>
        <taxon>Meruliaceae</taxon>
        <taxon>Phlebia</taxon>
    </lineage>
</organism>
<proteinExistence type="predicted"/>
<sequence>MPALIRMKLVESCTPLPSVLSDMATKEDLLAALRRPTGWAAMAKTVRDKDEEKVEDCKDDMDTLLVFAGLFSSVLTTLVVESYQSLSPDKMDTVIELLGRIANQTAGYTISVNTVNSTIPAVTTPPQSDTSSGPPFLLRRANQLWFSSLILTLTTASLAMLVKQWLREYLALDYTSSRERLRACQFRYPGLQHWFVFEIAGTLPLLLQFALGLFFLGMCFFTWSANPGLGQMSTGLISGWVFLFMSATILPISSPRCPYKTTLLKRVMRSVRPRIYQALKGIYELIHRRKELLDRLAEYFLEESEAIQRNADEVEILKEIDTRFLDDDILATTITDLLVQSSAKPSAIIGLVLHALNNRRLKGSIQLTTPLRAIPDLRALPQRCWTAVSNLVAHTTVEGLKSLRPTDSATAWPEDALRLLLAISDHPRTPSFRDALFACTRKVAESGLGSVFKERGRPPQASHPMHAYLSSHLQTLLSSTDSLAFSDIVTSAFTIYVSSDYQYLELTLPLRSPIELEVLDESEWKFSSDVLGQAILAALTSPGDTDGNRLEDAVVMLMSRIPHEITATGTEALVALAENAALRERFGNCLRGLADPNQLSYSHILSRLRILCENITLEEPMVWILRETCRSVLHPPQAVDVEEWRTLSFLIHDHASNNIEWMLSYIPLLMDRLKEASEAESRDWPPGALESLYGLLSYPHTLSQLSVDAPSAIFQLISAPGTAASALHPLVSTDDELRSSIKADIAIQSVVSLVSEVDRRERVSFFRTTYLQCGDYNRPEDIAIQHDTISKLNVVRLCTLVSKAYAKVHTLKDRILDSVASLFYEACATSMERFIDQFSSISEDEQADTLRLAKELLSTLDSLDSMPVGVDLKTWIRDFPLYDSILPDTLFQQLELFVSEADASRFKRIQRLRYKQIPRGHAVFTSPKPGEKETGPPSPLPPSFSGDGDGVENADGAAAGSSHTGKGKSRATGRPGRLWPSPSQSDIADSAGDDEDARDG</sequence>
<comment type="caution">
    <text evidence="1">The sequence shown here is derived from an EMBL/GenBank/DDBJ whole genome shotgun (WGS) entry which is preliminary data.</text>
</comment>